<feature type="domain" description="Histidine kinase" evidence="7">
    <location>
        <begin position="158"/>
        <end position="369"/>
    </location>
</feature>
<evidence type="ECO:0000256" key="3">
    <source>
        <dbReference type="ARBA" id="ARBA00012438"/>
    </source>
</evidence>
<keyword evidence="5" id="KW-0418">Kinase</keyword>
<proteinExistence type="predicted"/>
<dbReference type="SMART" id="SM00387">
    <property type="entry name" value="HATPase_c"/>
    <property type="match status" value="1"/>
</dbReference>
<dbReference type="PRINTS" id="PR00344">
    <property type="entry name" value="BCTRLSENSOR"/>
</dbReference>
<dbReference type="SUPFAM" id="SSF47384">
    <property type="entry name" value="Homodimeric domain of signal transducing histidine kinase"/>
    <property type="match status" value="1"/>
</dbReference>
<dbReference type="InterPro" id="IPR005467">
    <property type="entry name" value="His_kinase_dom"/>
</dbReference>
<comment type="subcellular location">
    <subcellularLocation>
        <location evidence="2">Cell membrane</location>
    </subcellularLocation>
</comment>
<keyword evidence="4" id="KW-0597">Phosphoprotein</keyword>
<protein>
    <recommendedName>
        <fullName evidence="3">histidine kinase</fullName>
        <ecNumber evidence="3">2.7.13.3</ecNumber>
    </recommendedName>
</protein>
<dbReference type="InterPro" id="IPR003661">
    <property type="entry name" value="HisK_dim/P_dom"/>
</dbReference>
<evidence type="ECO:0000313" key="8">
    <source>
        <dbReference type="EMBL" id="GLZ81324.1"/>
    </source>
</evidence>
<dbReference type="InterPro" id="IPR003594">
    <property type="entry name" value="HATPase_dom"/>
</dbReference>
<comment type="caution">
    <text evidence="8">The sequence shown here is derived from an EMBL/GenBank/DDBJ whole genome shotgun (WGS) entry which is preliminary data.</text>
</comment>
<reference evidence="8" key="1">
    <citation type="submission" date="2023-03" db="EMBL/GenBank/DDBJ databases">
        <title>Actinorhabdospora filicis NBRC 111898.</title>
        <authorList>
            <person name="Ichikawa N."/>
            <person name="Sato H."/>
            <person name="Tonouchi N."/>
        </authorList>
    </citation>
    <scope>NUCLEOTIDE SEQUENCE</scope>
    <source>
        <strain evidence="8">NBRC 111898</strain>
    </source>
</reference>
<dbReference type="PROSITE" id="PS50109">
    <property type="entry name" value="HIS_KIN"/>
    <property type="match status" value="1"/>
</dbReference>
<evidence type="ECO:0000256" key="4">
    <source>
        <dbReference type="ARBA" id="ARBA00022553"/>
    </source>
</evidence>
<evidence type="ECO:0000256" key="2">
    <source>
        <dbReference type="ARBA" id="ARBA00004236"/>
    </source>
</evidence>
<dbReference type="PANTHER" id="PTHR43547:SF2">
    <property type="entry name" value="HYBRID SIGNAL TRANSDUCTION HISTIDINE KINASE C"/>
    <property type="match status" value="1"/>
</dbReference>
<dbReference type="AlphaFoldDB" id="A0A9W6SST9"/>
<evidence type="ECO:0000313" key="9">
    <source>
        <dbReference type="Proteomes" id="UP001165079"/>
    </source>
</evidence>
<dbReference type="GO" id="GO:0005886">
    <property type="term" value="C:plasma membrane"/>
    <property type="evidence" value="ECO:0007669"/>
    <property type="project" value="UniProtKB-SubCell"/>
</dbReference>
<dbReference type="Pfam" id="PF00512">
    <property type="entry name" value="HisKA"/>
    <property type="match status" value="1"/>
</dbReference>
<dbReference type="Gene3D" id="1.10.287.130">
    <property type="match status" value="1"/>
</dbReference>
<evidence type="ECO:0000256" key="5">
    <source>
        <dbReference type="ARBA" id="ARBA00022777"/>
    </source>
</evidence>
<dbReference type="InterPro" id="IPR036890">
    <property type="entry name" value="HATPase_C_sf"/>
</dbReference>
<dbReference type="Proteomes" id="UP001165079">
    <property type="component" value="Unassembled WGS sequence"/>
</dbReference>
<organism evidence="8 9">
    <name type="scientific">Actinorhabdospora filicis</name>
    <dbReference type="NCBI Taxonomy" id="1785913"/>
    <lineage>
        <taxon>Bacteria</taxon>
        <taxon>Bacillati</taxon>
        <taxon>Actinomycetota</taxon>
        <taxon>Actinomycetes</taxon>
        <taxon>Micromonosporales</taxon>
        <taxon>Micromonosporaceae</taxon>
        <taxon>Actinorhabdospora</taxon>
    </lineage>
</organism>
<dbReference type="Gene3D" id="3.30.565.10">
    <property type="entry name" value="Histidine kinase-like ATPase, C-terminal domain"/>
    <property type="match status" value="1"/>
</dbReference>
<dbReference type="EC" id="2.7.13.3" evidence="3"/>
<evidence type="ECO:0000259" key="7">
    <source>
        <dbReference type="PROSITE" id="PS50109"/>
    </source>
</evidence>
<dbReference type="SMART" id="SM00388">
    <property type="entry name" value="HisKA"/>
    <property type="match status" value="1"/>
</dbReference>
<dbReference type="InterPro" id="IPR036097">
    <property type="entry name" value="HisK_dim/P_sf"/>
</dbReference>
<keyword evidence="9" id="KW-1185">Reference proteome</keyword>
<dbReference type="EMBL" id="BSTX01000005">
    <property type="protein sequence ID" value="GLZ81324.1"/>
    <property type="molecule type" value="Genomic_DNA"/>
</dbReference>
<sequence length="374" mass="39497">MSARHTTFLTGVADVLAAADAGGPHSHGVSALTRLVDVLGEVLGVGRVTYSDVVGRSARTIAATRGGRHLLGRHLDLSDADLEALGRGPWAGEDPVAGASRYLPVRLRDRPVGRLELAEGEHDPDVLRLAAVVAAHLVGDHEAAPQPTPPAEELFIAAAGHELRTPATVIKGYADTLRYRWDRLDDDARREAVEVIAARADALAALADRILDGDLGTGGELRDFDLAEAVRGAVATLPADLAVRLHVTLSPGSVAFGDPGSLPLVLGELATNAGRYSPKGTPIEILATSAGPTACLQVSDRGDGLTPEQARLAFRRFWRADRGDGGRYGGVGLGLYLVRQIVERQHGWVTLAPRRGGGTVVEVRWPRAAHAEPR</sequence>
<dbReference type="InterPro" id="IPR004358">
    <property type="entry name" value="Sig_transdc_His_kin-like_C"/>
</dbReference>
<gene>
    <name evidence="8" type="ORF">Afil01_61310</name>
</gene>
<dbReference type="RefSeq" id="WP_285666775.1">
    <property type="nucleotide sequence ID" value="NZ_BSTX01000005.1"/>
</dbReference>
<accession>A0A9W6SST9</accession>
<evidence type="ECO:0000256" key="6">
    <source>
        <dbReference type="ARBA" id="ARBA00023012"/>
    </source>
</evidence>
<dbReference type="CDD" id="cd00082">
    <property type="entry name" value="HisKA"/>
    <property type="match status" value="1"/>
</dbReference>
<comment type="catalytic activity">
    <reaction evidence="1">
        <text>ATP + protein L-histidine = ADP + protein N-phospho-L-histidine.</text>
        <dbReference type="EC" id="2.7.13.3"/>
    </reaction>
</comment>
<dbReference type="SUPFAM" id="SSF55874">
    <property type="entry name" value="ATPase domain of HSP90 chaperone/DNA topoisomerase II/histidine kinase"/>
    <property type="match status" value="1"/>
</dbReference>
<dbReference type="PANTHER" id="PTHR43547">
    <property type="entry name" value="TWO-COMPONENT HISTIDINE KINASE"/>
    <property type="match status" value="1"/>
</dbReference>
<evidence type="ECO:0000256" key="1">
    <source>
        <dbReference type="ARBA" id="ARBA00000085"/>
    </source>
</evidence>
<name>A0A9W6SST9_9ACTN</name>
<keyword evidence="6" id="KW-0902">Two-component regulatory system</keyword>
<dbReference type="Pfam" id="PF02518">
    <property type="entry name" value="HATPase_c"/>
    <property type="match status" value="1"/>
</dbReference>
<dbReference type="GO" id="GO:0000155">
    <property type="term" value="F:phosphorelay sensor kinase activity"/>
    <property type="evidence" value="ECO:0007669"/>
    <property type="project" value="InterPro"/>
</dbReference>
<keyword evidence="5" id="KW-0808">Transferase</keyword>